<evidence type="ECO:0000313" key="4">
    <source>
        <dbReference type="EMBL" id="GHF27461.1"/>
    </source>
</evidence>
<dbReference type="Proteomes" id="UP000617531">
    <property type="component" value="Unassembled WGS sequence"/>
</dbReference>
<organism evidence="4 5">
    <name type="scientific">Pseudolysinimonas yzui</name>
    <dbReference type="NCBI Taxonomy" id="2708254"/>
    <lineage>
        <taxon>Bacteria</taxon>
        <taxon>Bacillati</taxon>
        <taxon>Actinomycetota</taxon>
        <taxon>Actinomycetes</taxon>
        <taxon>Micrococcales</taxon>
        <taxon>Microbacteriaceae</taxon>
        <taxon>Pseudolysinimonas</taxon>
    </lineage>
</organism>
<comment type="similarity">
    <text evidence="1">Belongs to the FAH family.</text>
</comment>
<dbReference type="InterPro" id="IPR051121">
    <property type="entry name" value="FAH"/>
</dbReference>
<dbReference type="Gene3D" id="3.90.850.10">
    <property type="entry name" value="Fumarylacetoacetase-like, C-terminal domain"/>
    <property type="match status" value="1"/>
</dbReference>
<dbReference type="GO" id="GO:0016853">
    <property type="term" value="F:isomerase activity"/>
    <property type="evidence" value="ECO:0007669"/>
    <property type="project" value="UniProtKB-KW"/>
</dbReference>
<protein>
    <submittedName>
        <fullName evidence="4">2-hydroxyhepta-2,4-diene-1,7-dioate isomerase</fullName>
    </submittedName>
</protein>
<name>A0A8J3M6R6_9MICO</name>
<evidence type="ECO:0000313" key="5">
    <source>
        <dbReference type="Proteomes" id="UP000617531"/>
    </source>
</evidence>
<dbReference type="PANTHER" id="PTHR42796:SF4">
    <property type="entry name" value="FUMARYLACETOACETATE HYDROLASE DOMAIN-CONTAINING PROTEIN 2A"/>
    <property type="match status" value="1"/>
</dbReference>
<keyword evidence="4" id="KW-0413">Isomerase</keyword>
<dbReference type="GO" id="GO:0044281">
    <property type="term" value="P:small molecule metabolic process"/>
    <property type="evidence" value="ECO:0007669"/>
    <property type="project" value="UniProtKB-ARBA"/>
</dbReference>
<gene>
    <name evidence="4" type="ORF">GCM10011600_30390</name>
</gene>
<evidence type="ECO:0000256" key="1">
    <source>
        <dbReference type="ARBA" id="ARBA00010211"/>
    </source>
</evidence>
<dbReference type="RefSeq" id="WP_191284397.1">
    <property type="nucleotide sequence ID" value="NZ_BNAI01000015.1"/>
</dbReference>
<keyword evidence="5" id="KW-1185">Reference proteome</keyword>
<accession>A0A8J3M6R6</accession>
<reference evidence="4" key="2">
    <citation type="submission" date="2020-09" db="EMBL/GenBank/DDBJ databases">
        <authorList>
            <person name="Sun Q."/>
            <person name="Zhou Y."/>
        </authorList>
    </citation>
    <scope>NUCLEOTIDE SEQUENCE</scope>
    <source>
        <strain evidence="4">CGMCC 1.16548</strain>
    </source>
</reference>
<dbReference type="Pfam" id="PF01557">
    <property type="entry name" value="FAA_hydrolase"/>
    <property type="match status" value="1"/>
</dbReference>
<dbReference type="PANTHER" id="PTHR42796">
    <property type="entry name" value="FUMARYLACETOACETATE HYDROLASE DOMAIN-CONTAINING PROTEIN 2A-RELATED"/>
    <property type="match status" value="1"/>
</dbReference>
<keyword evidence="2" id="KW-0479">Metal-binding</keyword>
<evidence type="ECO:0000256" key="2">
    <source>
        <dbReference type="ARBA" id="ARBA00022723"/>
    </source>
</evidence>
<dbReference type="EMBL" id="BNAI01000015">
    <property type="protein sequence ID" value="GHF27461.1"/>
    <property type="molecule type" value="Genomic_DNA"/>
</dbReference>
<dbReference type="InterPro" id="IPR036663">
    <property type="entry name" value="Fumarylacetoacetase_C_sf"/>
</dbReference>
<dbReference type="AlphaFoldDB" id="A0A8J3M6R6"/>
<dbReference type="SUPFAM" id="SSF56529">
    <property type="entry name" value="FAH"/>
    <property type="match status" value="1"/>
</dbReference>
<dbReference type="InterPro" id="IPR011234">
    <property type="entry name" value="Fumarylacetoacetase-like_C"/>
</dbReference>
<sequence length="266" mass="28563">MRLATLRRGGTTIPVRVEREYAVRITGVVDIGELLRDPGWRARASVSTGPEIPLHSVADEEWAPPVAPSKIVCVGLNYRAHIREMGRTPPEFPTLFAKFPEAVIGPYDPLRLPPAAPDMVDWEAEVAVVVGPQSTIAGLTLINDVTARDFQNRTTQWLQGKTFEKTAPLGPVIVTPDEFSTAAVVRCRIGSELVQEGGIDDLVFDPAALVGYISQIVTLKPGDVIATGTPSGVGHARTPPRYLRAGDTLVTESDGIGAMRNLIVAA</sequence>
<comment type="caution">
    <text evidence="4">The sequence shown here is derived from an EMBL/GenBank/DDBJ whole genome shotgun (WGS) entry which is preliminary data.</text>
</comment>
<dbReference type="GO" id="GO:0046872">
    <property type="term" value="F:metal ion binding"/>
    <property type="evidence" value="ECO:0007669"/>
    <property type="project" value="UniProtKB-KW"/>
</dbReference>
<proteinExistence type="inferred from homology"/>
<feature type="domain" description="Fumarylacetoacetase-like C-terminal" evidence="3">
    <location>
        <begin position="70"/>
        <end position="263"/>
    </location>
</feature>
<reference evidence="4" key="1">
    <citation type="journal article" date="2014" name="Int. J. Syst. Evol. Microbiol.">
        <title>Complete genome sequence of Corynebacterium casei LMG S-19264T (=DSM 44701T), isolated from a smear-ripened cheese.</title>
        <authorList>
            <consortium name="US DOE Joint Genome Institute (JGI-PGF)"/>
            <person name="Walter F."/>
            <person name="Albersmeier A."/>
            <person name="Kalinowski J."/>
            <person name="Ruckert C."/>
        </authorList>
    </citation>
    <scope>NUCLEOTIDE SEQUENCE</scope>
    <source>
        <strain evidence="4">CGMCC 1.16548</strain>
    </source>
</reference>
<evidence type="ECO:0000259" key="3">
    <source>
        <dbReference type="Pfam" id="PF01557"/>
    </source>
</evidence>